<feature type="transmembrane region" description="Helical" evidence="6">
    <location>
        <begin position="145"/>
        <end position="167"/>
    </location>
</feature>
<reference evidence="8 9" key="1">
    <citation type="journal article" date="2016" name="Sci. Rep.">
        <title>A novel ammonia-oxidizing archaeon from wastewater treatment plant: Its enrichment, physiological and genomic characteristics.</title>
        <authorList>
            <person name="Li Y."/>
            <person name="Ding K."/>
            <person name="Wen X."/>
            <person name="Zhang B."/>
            <person name="Shen B."/>
            <person name="Yang Y."/>
        </authorList>
    </citation>
    <scope>NUCLEOTIDE SEQUENCE [LARGE SCALE GENOMIC DNA]</scope>
    <source>
        <strain evidence="8 9">SAT1</strain>
    </source>
</reference>
<keyword evidence="3 6" id="KW-0812">Transmembrane</keyword>
<dbReference type="STRING" id="1603555.SU86_001920"/>
<dbReference type="Proteomes" id="UP000266745">
    <property type="component" value="Chromosome"/>
</dbReference>
<dbReference type="PANTHER" id="PTHR42709:SF6">
    <property type="entry name" value="UNDECAPRENYL PHOSPHATE TRANSPORTER A"/>
    <property type="match status" value="1"/>
</dbReference>
<keyword evidence="9" id="KW-1185">Reference proteome</keyword>
<protein>
    <submittedName>
        <fullName evidence="8">Membrane protein</fullName>
    </submittedName>
</protein>
<evidence type="ECO:0000256" key="2">
    <source>
        <dbReference type="ARBA" id="ARBA00022475"/>
    </source>
</evidence>
<evidence type="ECO:0000313" key="8">
    <source>
        <dbReference type="EMBL" id="AJZ75341.1"/>
    </source>
</evidence>
<dbReference type="PANTHER" id="PTHR42709">
    <property type="entry name" value="ALKALINE PHOSPHATASE LIKE PROTEIN"/>
    <property type="match status" value="1"/>
</dbReference>
<evidence type="ECO:0000256" key="1">
    <source>
        <dbReference type="ARBA" id="ARBA00004651"/>
    </source>
</evidence>
<dbReference type="GeneID" id="24875140"/>
<keyword evidence="2" id="KW-1003">Cell membrane</keyword>
<evidence type="ECO:0000256" key="5">
    <source>
        <dbReference type="ARBA" id="ARBA00023136"/>
    </source>
</evidence>
<feature type="domain" description="VTT" evidence="7">
    <location>
        <begin position="45"/>
        <end position="165"/>
    </location>
</feature>
<keyword evidence="5 6" id="KW-0472">Membrane</keyword>
<dbReference type="InterPro" id="IPR032816">
    <property type="entry name" value="VTT_dom"/>
</dbReference>
<dbReference type="OrthoDB" id="204088at2157"/>
<dbReference type="AlphaFoldDB" id="A0A3G1B335"/>
<dbReference type="KEGG" id="tah:SU86_001920"/>
<dbReference type="RefSeq" id="WP_048187869.1">
    <property type="nucleotide sequence ID" value="NZ_CP011097.1"/>
</dbReference>
<gene>
    <name evidence="8" type="ORF">SU86_001920</name>
</gene>
<accession>A0A3G1B335</accession>
<dbReference type="EMBL" id="CP011097">
    <property type="protein sequence ID" value="AJZ75341.1"/>
    <property type="molecule type" value="Genomic_DNA"/>
</dbReference>
<evidence type="ECO:0000259" key="7">
    <source>
        <dbReference type="Pfam" id="PF09335"/>
    </source>
</evidence>
<dbReference type="GO" id="GO:0005886">
    <property type="term" value="C:plasma membrane"/>
    <property type="evidence" value="ECO:0007669"/>
    <property type="project" value="UniProtKB-SubCell"/>
</dbReference>
<dbReference type="InterPro" id="IPR051311">
    <property type="entry name" value="DedA_domain"/>
</dbReference>
<name>A0A3G1B335_9ARCH</name>
<evidence type="ECO:0000256" key="4">
    <source>
        <dbReference type="ARBA" id="ARBA00022989"/>
    </source>
</evidence>
<organism evidence="8 9">
    <name type="scientific">Candidatus Nitrosotenuis cloacae</name>
    <dbReference type="NCBI Taxonomy" id="1603555"/>
    <lineage>
        <taxon>Archaea</taxon>
        <taxon>Nitrososphaerota</taxon>
        <taxon>Candidatus Nitrosotenuis</taxon>
    </lineage>
</organism>
<sequence length="175" mass="19255">MNELQVLIQWVSSLVSEYLYLGIFVAAIIETVFPPIPTAAIFPFAGYFASQSGMSLLEVLGLGMAGGIGATIGSTVIYLICIKLGRVAMLRYLRYVKISEQKLVKIEKWFEKHGDKAVFLGRMVPVLREMISIPAGLLGMKPLKFVVYTFCGSCVWSIALTLVGYYFGQVTLGII</sequence>
<evidence type="ECO:0000256" key="3">
    <source>
        <dbReference type="ARBA" id="ARBA00022692"/>
    </source>
</evidence>
<keyword evidence="4 6" id="KW-1133">Transmembrane helix</keyword>
<proteinExistence type="predicted"/>
<evidence type="ECO:0000313" key="9">
    <source>
        <dbReference type="Proteomes" id="UP000266745"/>
    </source>
</evidence>
<feature type="transmembrane region" description="Helical" evidence="6">
    <location>
        <begin position="59"/>
        <end position="81"/>
    </location>
</feature>
<dbReference type="Pfam" id="PF09335">
    <property type="entry name" value="VTT_dom"/>
    <property type="match status" value="1"/>
</dbReference>
<comment type="subcellular location">
    <subcellularLocation>
        <location evidence="1">Cell membrane</location>
        <topology evidence="1">Multi-pass membrane protein</topology>
    </subcellularLocation>
</comment>
<evidence type="ECO:0000256" key="6">
    <source>
        <dbReference type="SAM" id="Phobius"/>
    </source>
</evidence>
<feature type="transmembrane region" description="Helical" evidence="6">
    <location>
        <begin position="18"/>
        <end position="47"/>
    </location>
</feature>